<dbReference type="InterPro" id="IPR018247">
    <property type="entry name" value="EF_Hand_1_Ca_BS"/>
</dbReference>
<feature type="domain" description="EF-hand" evidence="3">
    <location>
        <begin position="41"/>
        <end position="76"/>
    </location>
</feature>
<keyword evidence="5" id="KW-1185">Reference proteome</keyword>
<proteinExistence type="predicted"/>
<organism evidence="4 5">
    <name type="scientific">Dreissena polymorpha</name>
    <name type="common">Zebra mussel</name>
    <name type="synonym">Mytilus polymorpha</name>
    <dbReference type="NCBI Taxonomy" id="45954"/>
    <lineage>
        <taxon>Eukaryota</taxon>
        <taxon>Metazoa</taxon>
        <taxon>Spiralia</taxon>
        <taxon>Lophotrochozoa</taxon>
        <taxon>Mollusca</taxon>
        <taxon>Bivalvia</taxon>
        <taxon>Autobranchia</taxon>
        <taxon>Heteroconchia</taxon>
        <taxon>Euheterodonta</taxon>
        <taxon>Imparidentia</taxon>
        <taxon>Neoheterodontei</taxon>
        <taxon>Myida</taxon>
        <taxon>Dreissenoidea</taxon>
        <taxon>Dreissenidae</taxon>
        <taxon>Dreissena</taxon>
    </lineage>
</organism>
<feature type="transmembrane region" description="Helical" evidence="2">
    <location>
        <begin position="7"/>
        <end position="26"/>
    </location>
</feature>
<evidence type="ECO:0000313" key="5">
    <source>
        <dbReference type="Proteomes" id="UP000828390"/>
    </source>
</evidence>
<dbReference type="InterPro" id="IPR011992">
    <property type="entry name" value="EF-hand-dom_pair"/>
</dbReference>
<dbReference type="PROSITE" id="PS00018">
    <property type="entry name" value="EF_HAND_1"/>
    <property type="match status" value="1"/>
</dbReference>
<comment type="caution">
    <text evidence="4">The sequence shown here is derived from an EMBL/GenBank/DDBJ whole genome shotgun (WGS) entry which is preliminary data.</text>
</comment>
<evidence type="ECO:0000256" key="1">
    <source>
        <dbReference type="ARBA" id="ARBA00022837"/>
    </source>
</evidence>
<accession>A0A9D4KTY9</accession>
<dbReference type="InterPro" id="IPR002048">
    <property type="entry name" value="EF_hand_dom"/>
</dbReference>
<feature type="non-terminal residue" evidence="4">
    <location>
        <position position="321"/>
    </location>
</feature>
<sequence>MKTCRCLFWIGSLCTCLLAVIVGIILHKAYRPDVPAYLLESIGEEGVQVFMAFDRDGDGYLSMDEYEELYLSMLDSKHGQTSLQTKEYTQPISADDEVITLQARFQPIVRESMTRSKQEGIQSDETALPGLMNWTRPFKEWQTFAVQNFLNFFPRENLNVGAVYHLVKDERTFLEKLDGDLSSNRYYPPDVKDEHVILHRLLQMFHPRPFIMSRFKPRGSMAVLRAKSATHLDILFRMHAEFQLNELPHYPLWFTPAQFTGRIIVTRDLRHIEHFNVVVPTSKKLNVDMEWLESGSNMVVDIGFMPEMALQSTSPSVHVSE</sequence>
<dbReference type="GO" id="GO:0055074">
    <property type="term" value="P:calcium ion homeostasis"/>
    <property type="evidence" value="ECO:0007669"/>
    <property type="project" value="TreeGrafter"/>
</dbReference>
<evidence type="ECO:0000313" key="4">
    <source>
        <dbReference type="EMBL" id="KAH3846067.1"/>
    </source>
</evidence>
<gene>
    <name evidence="4" type="ORF">DPMN_088361</name>
</gene>
<reference evidence="4" key="2">
    <citation type="submission" date="2020-11" db="EMBL/GenBank/DDBJ databases">
        <authorList>
            <person name="McCartney M.A."/>
            <person name="Auch B."/>
            <person name="Kono T."/>
            <person name="Mallez S."/>
            <person name="Becker A."/>
            <person name="Gohl D.M."/>
            <person name="Silverstein K.A.T."/>
            <person name="Koren S."/>
            <person name="Bechman K.B."/>
            <person name="Herman A."/>
            <person name="Abrahante J.E."/>
            <person name="Garbe J."/>
        </authorList>
    </citation>
    <scope>NUCLEOTIDE SEQUENCE</scope>
    <source>
        <strain evidence="4">Duluth1</strain>
        <tissue evidence="4">Whole animal</tissue>
    </source>
</reference>
<keyword evidence="2" id="KW-1133">Transmembrane helix</keyword>
<name>A0A9D4KTY9_DREPO</name>
<dbReference type="PANTHER" id="PTHR16213">
    <property type="entry name" value="SELENOPROTEIN N"/>
    <property type="match status" value="1"/>
</dbReference>
<protein>
    <recommendedName>
        <fullName evidence="3">EF-hand domain-containing protein</fullName>
    </recommendedName>
</protein>
<dbReference type="SUPFAM" id="SSF47473">
    <property type="entry name" value="EF-hand"/>
    <property type="match status" value="1"/>
</dbReference>
<keyword evidence="2" id="KW-0812">Transmembrane</keyword>
<evidence type="ECO:0000259" key="3">
    <source>
        <dbReference type="PROSITE" id="PS50222"/>
    </source>
</evidence>
<dbReference type="Proteomes" id="UP000828390">
    <property type="component" value="Unassembled WGS sequence"/>
</dbReference>
<evidence type="ECO:0000256" key="2">
    <source>
        <dbReference type="SAM" id="Phobius"/>
    </source>
</evidence>
<reference evidence="4" key="1">
    <citation type="journal article" date="2019" name="bioRxiv">
        <title>The Genome of the Zebra Mussel, Dreissena polymorpha: A Resource for Invasive Species Research.</title>
        <authorList>
            <person name="McCartney M.A."/>
            <person name="Auch B."/>
            <person name="Kono T."/>
            <person name="Mallez S."/>
            <person name="Zhang Y."/>
            <person name="Obille A."/>
            <person name="Becker A."/>
            <person name="Abrahante J.E."/>
            <person name="Garbe J."/>
            <person name="Badalamenti J.P."/>
            <person name="Herman A."/>
            <person name="Mangelson H."/>
            <person name="Liachko I."/>
            <person name="Sullivan S."/>
            <person name="Sone E.D."/>
            <person name="Koren S."/>
            <person name="Silverstein K.A.T."/>
            <person name="Beckman K.B."/>
            <person name="Gohl D.M."/>
        </authorList>
    </citation>
    <scope>NUCLEOTIDE SEQUENCE</scope>
    <source>
        <strain evidence="4">Duluth1</strain>
        <tissue evidence="4">Whole animal</tissue>
    </source>
</reference>
<keyword evidence="2" id="KW-0472">Membrane</keyword>
<dbReference type="PANTHER" id="PTHR16213:SF78">
    <property type="entry name" value="SELENOPROTEIN N"/>
    <property type="match status" value="1"/>
</dbReference>
<dbReference type="AlphaFoldDB" id="A0A9D4KTY9"/>
<dbReference type="GO" id="GO:0005509">
    <property type="term" value="F:calcium ion binding"/>
    <property type="evidence" value="ECO:0007669"/>
    <property type="project" value="InterPro"/>
</dbReference>
<keyword evidence="1" id="KW-0106">Calcium</keyword>
<dbReference type="PROSITE" id="PS50222">
    <property type="entry name" value="EF_HAND_2"/>
    <property type="match status" value="1"/>
</dbReference>
<dbReference type="GO" id="GO:0005789">
    <property type="term" value="C:endoplasmic reticulum membrane"/>
    <property type="evidence" value="ECO:0007669"/>
    <property type="project" value="TreeGrafter"/>
</dbReference>
<dbReference type="EMBL" id="JAIWYP010000003">
    <property type="protein sequence ID" value="KAH3846067.1"/>
    <property type="molecule type" value="Genomic_DNA"/>
</dbReference>